<accession>A0ABW1Q023</accession>
<dbReference type="PANTHER" id="PTHR35191:SF1">
    <property type="entry name" value="PROPHAGE SIDE TAIL FIBER PROTEIN HOMOLOG STFQ-RELATED"/>
    <property type="match status" value="1"/>
</dbReference>
<dbReference type="Proteomes" id="UP001596169">
    <property type="component" value="Unassembled WGS sequence"/>
</dbReference>
<name>A0ABW1Q023_9ENTR</name>
<gene>
    <name evidence="2" type="ORF">ACFPZP_11700</name>
</gene>
<proteinExistence type="predicted"/>
<dbReference type="EMBL" id="JBHSRG010000005">
    <property type="protein sequence ID" value="MFC6121712.1"/>
    <property type="molecule type" value="Genomic_DNA"/>
</dbReference>
<comment type="caution">
    <text evidence="2">The sequence shown here is derived from an EMBL/GenBank/DDBJ whole genome shotgun (WGS) entry which is preliminary data.</text>
</comment>
<protein>
    <recommendedName>
        <fullName evidence="4">Phage tail protein</fullName>
    </recommendedName>
</protein>
<dbReference type="InterPro" id="IPR051934">
    <property type="entry name" value="Phage_Tail_Fiber_Structural"/>
</dbReference>
<sequence>MNRTDAPKKQPVPFAINGPREDLLSTTPTGSNQASYDVGFPAITMLLKSAGGLPPKGQDINQVLYELSCIGRWFSSGALNTFDATFSTAINGYPKGAVLISDNGSKIFISTTDGNTNNPNSVTTGWMDLLSFLSAALASLASLNGSADTVPYFTGPNTYSLTPFTSTGRGLISQTSVANALSYLQGAPINSPALTGTPTAPTAAAATNNTQIATTAFAQALITALIGGAPAGLNTLNKIAVAINNDPAFSNNIINTLNQKAPLASPTFTGTVTAPVVNTGDFSSTGTANVATFNGQTVNSTVSATFAGSVLFSGQDYLNKNSVVYVSADNSNQTFGLRLTGSGGQRSDELFYEKIGTFAARRFVVISGGNTITYDMRQDGSMVCLNPVGTWQVYPDGNISGTKWGGYLFDYINNQISSQISSLNTSLRTWASSQFPSITYVNQTFMQDSRLGSPSIISKNASTNVFTCPSGYTFSGIDVGDGATVTATARPIQKYINGNWITVSQL</sequence>
<keyword evidence="3" id="KW-1185">Reference proteome</keyword>
<evidence type="ECO:0000313" key="2">
    <source>
        <dbReference type="EMBL" id="MFC6121712.1"/>
    </source>
</evidence>
<reference evidence="3" key="1">
    <citation type="journal article" date="2019" name="Int. J. Syst. Evol. Microbiol.">
        <title>The Global Catalogue of Microorganisms (GCM) 10K type strain sequencing project: providing services to taxonomists for standard genome sequencing and annotation.</title>
        <authorList>
            <consortium name="The Broad Institute Genomics Platform"/>
            <consortium name="The Broad Institute Genome Sequencing Center for Infectious Disease"/>
            <person name="Wu L."/>
            <person name="Ma J."/>
        </authorList>
    </citation>
    <scope>NUCLEOTIDE SEQUENCE [LARGE SCALE GENOMIC DNA]</scope>
    <source>
        <strain evidence="3">JCM30009</strain>
    </source>
</reference>
<evidence type="ECO:0008006" key="4">
    <source>
        <dbReference type="Google" id="ProtNLM"/>
    </source>
</evidence>
<dbReference type="Gene3D" id="6.20.70.20">
    <property type="match status" value="1"/>
</dbReference>
<feature type="region of interest" description="Disordered" evidence="1">
    <location>
        <begin position="1"/>
        <end position="30"/>
    </location>
</feature>
<evidence type="ECO:0000256" key="1">
    <source>
        <dbReference type="SAM" id="MobiDB-lite"/>
    </source>
</evidence>
<dbReference type="RefSeq" id="WP_378108928.1">
    <property type="nucleotide sequence ID" value="NZ_JBHSRG010000005.1"/>
</dbReference>
<dbReference type="PANTHER" id="PTHR35191">
    <property type="entry name" value="PROPHAGE SIDE TAIL FIBER PROTEIN HOMOLOG STFQ-RELATED"/>
    <property type="match status" value="1"/>
</dbReference>
<organism evidence="2 3">
    <name type="scientific">Citrobacter bitternis</name>
    <dbReference type="NCBI Taxonomy" id="1585982"/>
    <lineage>
        <taxon>Bacteria</taxon>
        <taxon>Pseudomonadati</taxon>
        <taxon>Pseudomonadota</taxon>
        <taxon>Gammaproteobacteria</taxon>
        <taxon>Enterobacterales</taxon>
        <taxon>Enterobacteriaceae</taxon>
        <taxon>Citrobacter</taxon>
    </lineage>
</organism>
<evidence type="ECO:0000313" key="3">
    <source>
        <dbReference type="Proteomes" id="UP001596169"/>
    </source>
</evidence>